<reference evidence="1 2" key="1">
    <citation type="submission" date="2015-04" db="EMBL/GenBank/DDBJ databases">
        <authorList>
            <person name="Syromyatnikov M.Y."/>
            <person name="Popov V.N."/>
        </authorList>
    </citation>
    <scope>NUCLEOTIDE SEQUENCE [LARGE SCALE GENOMIC DNA]</scope>
</reference>
<feature type="non-terminal residue" evidence="1">
    <location>
        <position position="271"/>
    </location>
</feature>
<dbReference type="EMBL" id="CVRI01000075">
    <property type="protein sequence ID" value="CRL08313.1"/>
    <property type="molecule type" value="Genomic_DNA"/>
</dbReference>
<dbReference type="Proteomes" id="UP000183832">
    <property type="component" value="Unassembled WGS sequence"/>
</dbReference>
<accession>A0A1J1JB84</accession>
<protein>
    <submittedName>
        <fullName evidence="1">CLUMA_CG021402, isoform A</fullName>
    </submittedName>
</protein>
<evidence type="ECO:0000313" key="1">
    <source>
        <dbReference type="EMBL" id="CRL08313.1"/>
    </source>
</evidence>
<dbReference type="OrthoDB" id="6624193at2759"/>
<dbReference type="AlphaFoldDB" id="A0A1J1JB84"/>
<organism evidence="1 2">
    <name type="scientific">Clunio marinus</name>
    <dbReference type="NCBI Taxonomy" id="568069"/>
    <lineage>
        <taxon>Eukaryota</taxon>
        <taxon>Metazoa</taxon>
        <taxon>Ecdysozoa</taxon>
        <taxon>Arthropoda</taxon>
        <taxon>Hexapoda</taxon>
        <taxon>Insecta</taxon>
        <taxon>Pterygota</taxon>
        <taxon>Neoptera</taxon>
        <taxon>Endopterygota</taxon>
        <taxon>Diptera</taxon>
        <taxon>Nematocera</taxon>
        <taxon>Chironomoidea</taxon>
        <taxon>Chironomidae</taxon>
        <taxon>Clunio</taxon>
    </lineage>
</organism>
<proteinExistence type="predicted"/>
<evidence type="ECO:0000313" key="2">
    <source>
        <dbReference type="Proteomes" id="UP000183832"/>
    </source>
</evidence>
<keyword evidence="2" id="KW-1185">Reference proteome</keyword>
<sequence>MIEFNDFLLLIRQINGTIAILSEWLSDTFIQVGLGVVIWAGYLSHWISSSRSTSATRAFEGDNQVIDGISISSSTLDSKLEEIVVSQAGIESSMSRNDVRKSKSKVRSYFKKCKDALYGHSSDDTCNITVDEDLSQSSNTSWYLTTTAFESNDSVNRASSDQLPKAMKTNQVDVQEAIDNEIKCIGMTQTLPLVESQVNKDVCTVPSLIDKYLGQHYPLYREHTRDVLIRQARDILVCTFHGDLTSFERLFLLPAVEIIEKIKQKFPCGDT</sequence>
<gene>
    <name evidence="1" type="primary">putative AGAP006188-PC</name>
    <name evidence="1" type="ORF">CLUMA_CG021402</name>
</gene>
<name>A0A1J1JB84_9DIPT</name>
<dbReference type="STRING" id="568069.A0A1J1JB84"/>